<reference evidence="4 5" key="1">
    <citation type="submission" date="2018-10" db="EMBL/GenBank/DDBJ databases">
        <title>Genomic Encyclopedia of Archaeal and Bacterial Type Strains, Phase II (KMG-II): from individual species to whole genera.</title>
        <authorList>
            <person name="Goeker M."/>
        </authorList>
    </citation>
    <scope>NUCLEOTIDE SEQUENCE [LARGE SCALE GENOMIC DNA]</scope>
    <source>
        <strain evidence="4 5">DSM 16510</strain>
    </source>
</reference>
<dbReference type="Pfam" id="PF00440">
    <property type="entry name" value="TetR_N"/>
    <property type="match status" value="1"/>
</dbReference>
<comment type="caution">
    <text evidence="4">The sequence shown here is derived from an EMBL/GenBank/DDBJ whole genome shotgun (WGS) entry which is preliminary data.</text>
</comment>
<evidence type="ECO:0000256" key="1">
    <source>
        <dbReference type="ARBA" id="ARBA00023125"/>
    </source>
</evidence>
<dbReference type="GO" id="GO:0003677">
    <property type="term" value="F:DNA binding"/>
    <property type="evidence" value="ECO:0007669"/>
    <property type="project" value="UniProtKB-UniRule"/>
</dbReference>
<accession>A0A497XWT2</accession>
<evidence type="ECO:0000259" key="3">
    <source>
        <dbReference type="PROSITE" id="PS50977"/>
    </source>
</evidence>
<dbReference type="Proteomes" id="UP000267841">
    <property type="component" value="Unassembled WGS sequence"/>
</dbReference>
<dbReference type="SUPFAM" id="SSF46689">
    <property type="entry name" value="Homeodomain-like"/>
    <property type="match status" value="1"/>
</dbReference>
<keyword evidence="1 2" id="KW-0238">DNA-binding</keyword>
<name>A0A497XWT2_9AQUI</name>
<dbReference type="PANTHER" id="PTHR43479">
    <property type="entry name" value="ACREF/ENVCD OPERON REPRESSOR-RELATED"/>
    <property type="match status" value="1"/>
</dbReference>
<dbReference type="PANTHER" id="PTHR43479:SF11">
    <property type="entry name" value="ACREF_ENVCD OPERON REPRESSOR-RELATED"/>
    <property type="match status" value="1"/>
</dbReference>
<dbReference type="Gene3D" id="1.10.10.60">
    <property type="entry name" value="Homeodomain-like"/>
    <property type="match status" value="1"/>
</dbReference>
<dbReference type="EMBL" id="RCCJ01000001">
    <property type="protein sequence ID" value="RLJ71223.1"/>
    <property type="molecule type" value="Genomic_DNA"/>
</dbReference>
<dbReference type="AlphaFoldDB" id="A0A497XWT2"/>
<dbReference type="RefSeq" id="WP_121012271.1">
    <property type="nucleotide sequence ID" value="NZ_RCCJ01000001.1"/>
</dbReference>
<proteinExistence type="predicted"/>
<dbReference type="Gene3D" id="1.10.357.10">
    <property type="entry name" value="Tetracycline Repressor, domain 2"/>
    <property type="match status" value="1"/>
</dbReference>
<organism evidence="4 5">
    <name type="scientific">Hydrogenivirga caldilitoris</name>
    <dbReference type="NCBI Taxonomy" id="246264"/>
    <lineage>
        <taxon>Bacteria</taxon>
        <taxon>Pseudomonadati</taxon>
        <taxon>Aquificota</taxon>
        <taxon>Aquificia</taxon>
        <taxon>Aquificales</taxon>
        <taxon>Aquificaceae</taxon>
        <taxon>Hydrogenivirga</taxon>
    </lineage>
</organism>
<dbReference type="PROSITE" id="PS50977">
    <property type="entry name" value="HTH_TETR_2"/>
    <property type="match status" value="1"/>
</dbReference>
<protein>
    <submittedName>
        <fullName evidence="4">TetR family transcriptional regulator</fullName>
    </submittedName>
</protein>
<evidence type="ECO:0000256" key="2">
    <source>
        <dbReference type="PROSITE-ProRule" id="PRU00335"/>
    </source>
</evidence>
<dbReference type="InterPro" id="IPR001647">
    <property type="entry name" value="HTH_TetR"/>
</dbReference>
<dbReference type="InterPro" id="IPR009057">
    <property type="entry name" value="Homeodomain-like_sf"/>
</dbReference>
<dbReference type="InterPro" id="IPR050624">
    <property type="entry name" value="HTH-type_Tx_Regulator"/>
</dbReference>
<sequence length="186" mass="21357">MSQSSRLETKEMLIEAGKKVIFEKGFHGARISDITSEAGLAHGTFYLYFKSKEDFLLELLLSVREQMLKLFEEGKGYIAEGDVEAGKKLVFLQSFELMVQEKELAKILFFEAICTDSKFQNFYRESKELFFQNTKEVLGLLKVDNPAIKAHMLMGTARHLIELLILTGEEVLETWREVLKELGVYS</sequence>
<feature type="domain" description="HTH tetR-type" evidence="3">
    <location>
        <begin position="7"/>
        <end position="67"/>
    </location>
</feature>
<dbReference type="PRINTS" id="PR00455">
    <property type="entry name" value="HTHTETR"/>
</dbReference>
<gene>
    <name evidence="4" type="ORF">BCF55_1522</name>
</gene>
<feature type="DNA-binding region" description="H-T-H motif" evidence="2">
    <location>
        <begin position="30"/>
        <end position="49"/>
    </location>
</feature>
<evidence type="ECO:0000313" key="4">
    <source>
        <dbReference type="EMBL" id="RLJ71223.1"/>
    </source>
</evidence>
<evidence type="ECO:0000313" key="5">
    <source>
        <dbReference type="Proteomes" id="UP000267841"/>
    </source>
</evidence>
<keyword evidence="5" id="KW-1185">Reference proteome</keyword>
<dbReference type="OrthoDB" id="13453at2"/>